<keyword evidence="2" id="KW-1185">Reference proteome</keyword>
<evidence type="ECO:0000313" key="2">
    <source>
        <dbReference type="Proteomes" id="UP000095283"/>
    </source>
</evidence>
<dbReference type="WBParaSite" id="Hba_08763">
    <property type="protein sequence ID" value="Hba_08763"/>
    <property type="gene ID" value="Hba_08763"/>
</dbReference>
<protein>
    <submittedName>
        <fullName evidence="3">FERM_f0 domain-containing protein</fullName>
    </submittedName>
</protein>
<evidence type="ECO:0000313" key="3">
    <source>
        <dbReference type="WBParaSite" id="Hba_08763"/>
    </source>
</evidence>
<dbReference type="InterPro" id="IPR032425">
    <property type="entry name" value="FERM_f0"/>
</dbReference>
<dbReference type="Gene3D" id="3.10.20.90">
    <property type="entry name" value="Phosphatidylinositol 3-kinase Catalytic Subunit, Chain A, domain 1"/>
    <property type="match status" value="1"/>
</dbReference>
<name>A0A1I7WU93_HETBA</name>
<dbReference type="AlphaFoldDB" id="A0A1I7WU93"/>
<feature type="domain" description="Talin N-terminal F0" evidence="1">
    <location>
        <begin position="4"/>
        <end position="48"/>
    </location>
</feature>
<organism evidence="2 3">
    <name type="scientific">Heterorhabditis bacteriophora</name>
    <name type="common">Entomopathogenic nematode worm</name>
    <dbReference type="NCBI Taxonomy" id="37862"/>
    <lineage>
        <taxon>Eukaryota</taxon>
        <taxon>Metazoa</taxon>
        <taxon>Ecdysozoa</taxon>
        <taxon>Nematoda</taxon>
        <taxon>Chromadorea</taxon>
        <taxon>Rhabditida</taxon>
        <taxon>Rhabditina</taxon>
        <taxon>Rhabditomorpha</taxon>
        <taxon>Strongyloidea</taxon>
        <taxon>Heterorhabditidae</taxon>
        <taxon>Heterorhabditis</taxon>
    </lineage>
</organism>
<dbReference type="Pfam" id="PF16511">
    <property type="entry name" value="FERM_f0"/>
    <property type="match status" value="1"/>
</dbReference>
<reference evidence="3" key="1">
    <citation type="submission" date="2016-11" db="UniProtKB">
        <authorList>
            <consortium name="WormBaseParasite"/>
        </authorList>
    </citation>
    <scope>IDENTIFICATION</scope>
</reference>
<dbReference type="Proteomes" id="UP000095283">
    <property type="component" value="Unplaced"/>
</dbReference>
<sequence>MGVITLNVVSSEKGTKKTMQFEPSTLVYDVCKVIREKMMMTNVDPTIYTAKPINFKKNWSTEAGLLITKCCM</sequence>
<evidence type="ECO:0000259" key="1">
    <source>
        <dbReference type="Pfam" id="PF16511"/>
    </source>
</evidence>
<accession>A0A1I7WU93</accession>
<proteinExistence type="predicted"/>